<comment type="caution">
    <text evidence="8">The sequence shown here is derived from an EMBL/GenBank/DDBJ whole genome shotgun (WGS) entry which is preliminary data.</text>
</comment>
<dbReference type="AlphaFoldDB" id="A0A6L2Q9M8"/>
<organism evidence="8 9">
    <name type="scientific">Coptotermes formosanus</name>
    <name type="common">Formosan subterranean termite</name>
    <dbReference type="NCBI Taxonomy" id="36987"/>
    <lineage>
        <taxon>Eukaryota</taxon>
        <taxon>Metazoa</taxon>
        <taxon>Ecdysozoa</taxon>
        <taxon>Arthropoda</taxon>
        <taxon>Hexapoda</taxon>
        <taxon>Insecta</taxon>
        <taxon>Pterygota</taxon>
        <taxon>Neoptera</taxon>
        <taxon>Polyneoptera</taxon>
        <taxon>Dictyoptera</taxon>
        <taxon>Blattodea</taxon>
        <taxon>Blattoidea</taxon>
        <taxon>Termitoidae</taxon>
        <taxon>Rhinotermitidae</taxon>
        <taxon>Coptotermes</taxon>
    </lineage>
</organism>
<keyword evidence="5 7" id="KW-0378">Hydrolase</keyword>
<keyword evidence="2 7" id="KW-0121">Carboxypeptidase</keyword>
<evidence type="ECO:0000256" key="5">
    <source>
        <dbReference type="ARBA" id="ARBA00022801"/>
    </source>
</evidence>
<dbReference type="PANTHER" id="PTHR11802:SF472">
    <property type="entry name" value="SERINE CARBOXYPEPTIDASE CPVL-RELATED"/>
    <property type="match status" value="1"/>
</dbReference>
<keyword evidence="9" id="KW-1185">Reference proteome</keyword>
<gene>
    <name evidence="8" type="ORF">Cfor_06717</name>
</gene>
<comment type="similarity">
    <text evidence="1 7">Belongs to the peptidase S10 family.</text>
</comment>
<name>A0A6L2Q9M8_COPFO</name>
<evidence type="ECO:0000313" key="9">
    <source>
        <dbReference type="Proteomes" id="UP000502823"/>
    </source>
</evidence>
<dbReference type="Pfam" id="PF00450">
    <property type="entry name" value="Peptidase_S10"/>
    <property type="match status" value="1"/>
</dbReference>
<evidence type="ECO:0000256" key="1">
    <source>
        <dbReference type="ARBA" id="ARBA00009431"/>
    </source>
</evidence>
<evidence type="ECO:0000256" key="4">
    <source>
        <dbReference type="ARBA" id="ARBA00022729"/>
    </source>
</evidence>
<dbReference type="InterPro" id="IPR029058">
    <property type="entry name" value="AB_hydrolase_fold"/>
</dbReference>
<evidence type="ECO:0000256" key="3">
    <source>
        <dbReference type="ARBA" id="ARBA00022670"/>
    </source>
</evidence>
<sequence length="335" mass="37912">MLGGLCSDGHFDVSIGRAVRQACSATWNLGFSFTNSTQGYAREQVQVGAELYSAIVQFLKVFPELQTVPFFLTGESYAGKYVPALAYTIHHNNPTAELKVNLKGIAVGNGFTDPITILAYSHFVYQLGLVDTNIYKYMKNVEEAGKMEIRLGNLYDAFLLLNVDLDTYIENSHHQNPYNILYEVEPQVGGDFYNFVELPEVRLAIHVGDQEFSSGSDVYEYMVDDFMNTVRPWLEEIIENYRVLYYSGQMDVMVAYPLSVGLYNTLEFGAAQEYRNSKRVPWYVDGRLAGYLKSGGNFTEVLVRNAGHMVPTDQPVWALDLITRFTRDNLPPSRK</sequence>
<dbReference type="GO" id="GO:0006508">
    <property type="term" value="P:proteolysis"/>
    <property type="evidence" value="ECO:0007669"/>
    <property type="project" value="UniProtKB-KW"/>
</dbReference>
<dbReference type="InterPro" id="IPR033124">
    <property type="entry name" value="Ser_caboxypep_his_AS"/>
</dbReference>
<dbReference type="SUPFAM" id="SSF53474">
    <property type="entry name" value="alpha/beta-Hydrolases"/>
    <property type="match status" value="1"/>
</dbReference>
<accession>A0A6L2Q9M8</accession>
<evidence type="ECO:0000256" key="2">
    <source>
        <dbReference type="ARBA" id="ARBA00022645"/>
    </source>
</evidence>
<dbReference type="OrthoDB" id="443318at2759"/>
<keyword evidence="6" id="KW-0325">Glycoprotein</keyword>
<evidence type="ECO:0000256" key="6">
    <source>
        <dbReference type="ARBA" id="ARBA00023180"/>
    </source>
</evidence>
<reference evidence="9" key="1">
    <citation type="submission" date="2020-01" db="EMBL/GenBank/DDBJ databases">
        <title>Draft genome sequence of the Termite Coptotermes fromosanus.</title>
        <authorList>
            <person name="Itakura S."/>
            <person name="Yosikawa Y."/>
            <person name="Umezawa K."/>
        </authorList>
    </citation>
    <scope>NUCLEOTIDE SEQUENCE [LARGE SCALE GENOMIC DNA]</scope>
</reference>
<keyword evidence="4" id="KW-0732">Signal</keyword>
<proteinExistence type="inferred from homology"/>
<dbReference type="PROSITE" id="PS00131">
    <property type="entry name" value="CARBOXYPEPT_SER_SER"/>
    <property type="match status" value="1"/>
</dbReference>
<evidence type="ECO:0000256" key="7">
    <source>
        <dbReference type="RuleBase" id="RU361156"/>
    </source>
</evidence>
<dbReference type="InterPro" id="IPR001563">
    <property type="entry name" value="Peptidase_S10"/>
</dbReference>
<keyword evidence="3 7" id="KW-0645">Protease</keyword>
<dbReference type="EMBL" id="BLKM01002316">
    <property type="protein sequence ID" value="GFG40680.1"/>
    <property type="molecule type" value="Genomic_DNA"/>
</dbReference>
<dbReference type="Gene3D" id="3.40.50.1820">
    <property type="entry name" value="alpha/beta hydrolase"/>
    <property type="match status" value="1"/>
</dbReference>
<dbReference type="PANTHER" id="PTHR11802">
    <property type="entry name" value="SERINE PROTEASE FAMILY S10 SERINE CARBOXYPEPTIDASE"/>
    <property type="match status" value="1"/>
</dbReference>
<dbReference type="InterPro" id="IPR018202">
    <property type="entry name" value="Ser_caboxypep_ser_AS"/>
</dbReference>
<dbReference type="GO" id="GO:0004185">
    <property type="term" value="F:serine-type carboxypeptidase activity"/>
    <property type="evidence" value="ECO:0007669"/>
    <property type="project" value="UniProtKB-UniRule"/>
</dbReference>
<dbReference type="EC" id="3.4.16.-" evidence="7"/>
<dbReference type="Proteomes" id="UP000502823">
    <property type="component" value="Unassembled WGS sequence"/>
</dbReference>
<protein>
    <recommendedName>
        <fullName evidence="7">Carboxypeptidase</fullName>
        <ecNumber evidence="7">3.4.16.-</ecNumber>
    </recommendedName>
</protein>
<dbReference type="PROSITE" id="PS00560">
    <property type="entry name" value="CARBOXYPEPT_SER_HIS"/>
    <property type="match status" value="1"/>
</dbReference>
<evidence type="ECO:0000313" key="8">
    <source>
        <dbReference type="EMBL" id="GFG40680.1"/>
    </source>
</evidence>
<dbReference type="PRINTS" id="PR00724">
    <property type="entry name" value="CRBOXYPTASEC"/>
</dbReference>
<dbReference type="InParanoid" id="A0A6L2Q9M8"/>